<evidence type="ECO:0000256" key="3">
    <source>
        <dbReference type="ARBA" id="ARBA00022989"/>
    </source>
</evidence>
<dbReference type="RefSeq" id="XP_030766400.1">
    <property type="nucleotide sequence ID" value="XM_030910540.1"/>
</dbReference>
<evidence type="ECO:0000313" key="9">
    <source>
        <dbReference type="RefSeq" id="XP_030766400.1"/>
    </source>
</evidence>
<gene>
    <name evidence="9" type="primary">LOC115890346</name>
</gene>
<dbReference type="OrthoDB" id="3364966at2759"/>
<dbReference type="AlphaFoldDB" id="A0A6J2YU88"/>
<dbReference type="Proteomes" id="UP000504635">
    <property type="component" value="Unplaced"/>
</dbReference>
<dbReference type="PANTHER" id="PTHR43220:SF18">
    <property type="entry name" value="TRANSMEMBRANE PROTEIN 41B"/>
    <property type="match status" value="1"/>
</dbReference>
<feature type="transmembrane region" description="Helical" evidence="6">
    <location>
        <begin position="293"/>
        <end position="309"/>
    </location>
</feature>
<dbReference type="InterPro" id="IPR032816">
    <property type="entry name" value="VTT_dom"/>
</dbReference>
<dbReference type="GeneID" id="115890346"/>
<evidence type="ECO:0000256" key="6">
    <source>
        <dbReference type="SAM" id="Phobius"/>
    </source>
</evidence>
<evidence type="ECO:0000313" key="8">
    <source>
        <dbReference type="Proteomes" id="UP000504635"/>
    </source>
</evidence>
<comment type="subcellular location">
    <subcellularLocation>
        <location evidence="1">Membrane</location>
        <topology evidence="1">Multi-pass membrane protein</topology>
    </subcellularLocation>
</comment>
<protein>
    <submittedName>
        <fullName evidence="9">Transmembrane protein 41 homolog isoform X1</fullName>
    </submittedName>
</protein>
<feature type="transmembrane region" description="Helical" evidence="6">
    <location>
        <begin position="148"/>
        <end position="168"/>
    </location>
</feature>
<evidence type="ECO:0000256" key="1">
    <source>
        <dbReference type="ARBA" id="ARBA00004141"/>
    </source>
</evidence>
<keyword evidence="2 6" id="KW-0812">Transmembrane</keyword>
<evidence type="ECO:0000256" key="2">
    <source>
        <dbReference type="ARBA" id="ARBA00022692"/>
    </source>
</evidence>
<feature type="transmembrane region" description="Helical" evidence="6">
    <location>
        <begin position="82"/>
        <end position="102"/>
    </location>
</feature>
<evidence type="ECO:0000256" key="4">
    <source>
        <dbReference type="ARBA" id="ARBA00023136"/>
    </source>
</evidence>
<proteinExistence type="inferred from homology"/>
<dbReference type="CTD" id="32737"/>
<feature type="transmembrane region" description="Helical" evidence="6">
    <location>
        <begin position="227"/>
        <end position="245"/>
    </location>
</feature>
<sequence length="313" mass="35491">MSSAQIQGDNLLQYPTISSSSDSYDIPFVSKYPIGGRPNCRSARRRIEFSHPEMIFQPIVSVPNINPSNNRRHNNEEISTRYATLSVALIFLVSITALYVVYQKFPEVTEEEKEHLKIPWNIEDAKQLGIVLNRYKGDHYYHVMSGVFLTYIFLQTFAIPGSLFLSILSGYLFPFYVALVLVCTCSMVGATLCFMLSQLLGRKLVLKYFPERASKWKIQVDKHKDNMFNYMVFLRVTPILPNWFINLSAPVIGVPLVPFALGTFVGVAAPSFFAIQGGQTLHSLGEDFNMSSMFWLIGFGVLSIIPIYLKNRV</sequence>
<keyword evidence="3 6" id="KW-1133">Transmembrane helix</keyword>
<keyword evidence="4 6" id="KW-0472">Membrane</keyword>
<dbReference type="FunCoup" id="A0A6J2YU88">
    <property type="interactions" value="1384"/>
</dbReference>
<feature type="domain" description="VTT" evidence="7">
    <location>
        <begin position="159"/>
        <end position="278"/>
    </location>
</feature>
<dbReference type="PANTHER" id="PTHR43220">
    <property type="match status" value="1"/>
</dbReference>
<accession>A0A6J2YU88</accession>
<dbReference type="Pfam" id="PF09335">
    <property type="entry name" value="VTT_dom"/>
    <property type="match status" value="1"/>
</dbReference>
<dbReference type="InParanoid" id="A0A6J2YU88"/>
<evidence type="ECO:0000259" key="7">
    <source>
        <dbReference type="Pfam" id="PF09335"/>
    </source>
</evidence>
<dbReference type="GO" id="GO:0005789">
    <property type="term" value="C:endoplasmic reticulum membrane"/>
    <property type="evidence" value="ECO:0007669"/>
    <property type="project" value="TreeGrafter"/>
</dbReference>
<keyword evidence="8" id="KW-1185">Reference proteome</keyword>
<comment type="similarity">
    <text evidence="5">Belongs to the TMEM41 family.</text>
</comment>
<dbReference type="InterPro" id="IPR045014">
    <property type="entry name" value="TM41A/B"/>
</dbReference>
<dbReference type="GO" id="GO:0000045">
    <property type="term" value="P:autophagosome assembly"/>
    <property type="evidence" value="ECO:0007669"/>
    <property type="project" value="TreeGrafter"/>
</dbReference>
<dbReference type="KEGG" id="soy:115890346"/>
<name>A0A6J2YU88_SITOR</name>
<feature type="transmembrane region" description="Helical" evidence="6">
    <location>
        <begin position="252"/>
        <end position="273"/>
    </location>
</feature>
<organism evidence="8 9">
    <name type="scientific">Sitophilus oryzae</name>
    <name type="common">Rice weevil</name>
    <name type="synonym">Curculio oryzae</name>
    <dbReference type="NCBI Taxonomy" id="7048"/>
    <lineage>
        <taxon>Eukaryota</taxon>
        <taxon>Metazoa</taxon>
        <taxon>Ecdysozoa</taxon>
        <taxon>Arthropoda</taxon>
        <taxon>Hexapoda</taxon>
        <taxon>Insecta</taxon>
        <taxon>Pterygota</taxon>
        <taxon>Neoptera</taxon>
        <taxon>Endopterygota</taxon>
        <taxon>Coleoptera</taxon>
        <taxon>Polyphaga</taxon>
        <taxon>Cucujiformia</taxon>
        <taxon>Curculionidae</taxon>
        <taxon>Dryophthorinae</taxon>
        <taxon>Sitophilus</taxon>
    </lineage>
</organism>
<reference evidence="9" key="1">
    <citation type="submission" date="2025-08" db="UniProtKB">
        <authorList>
            <consortium name="RefSeq"/>
        </authorList>
    </citation>
    <scope>IDENTIFICATION</scope>
    <source>
        <tissue evidence="9">Gonads</tissue>
    </source>
</reference>
<feature type="transmembrane region" description="Helical" evidence="6">
    <location>
        <begin position="175"/>
        <end position="200"/>
    </location>
</feature>
<evidence type="ECO:0000256" key="5">
    <source>
        <dbReference type="ARBA" id="ARBA00025797"/>
    </source>
</evidence>